<name>A0AAU9EWY9_9BACT</name>
<evidence type="ECO:0000256" key="4">
    <source>
        <dbReference type="ARBA" id="ARBA00023015"/>
    </source>
</evidence>
<dbReference type="InterPro" id="IPR027417">
    <property type="entry name" value="P-loop_NTPase"/>
</dbReference>
<dbReference type="Pfam" id="PF00989">
    <property type="entry name" value="PAS"/>
    <property type="match status" value="1"/>
</dbReference>
<dbReference type="InterPro" id="IPR058031">
    <property type="entry name" value="AAA_lid_NorR"/>
</dbReference>
<feature type="domain" description="Sigma-54 factor interaction" evidence="8">
    <location>
        <begin position="326"/>
        <end position="555"/>
    </location>
</feature>
<dbReference type="CDD" id="cd00130">
    <property type="entry name" value="PAS"/>
    <property type="match status" value="2"/>
</dbReference>
<sequence length="639" mass="71079">MCLHDGKGRAVGVFVHHNLAEAVAAGAAMHAPARNWAGPVGEFHGLTQENAASKDPTPGLAAWPMERLLFDVLNSIYNPVLAVDSAGTIIFCNPAMAAVANTTVEYLTGQRVENYVANTRLPRIIITGQRETVRQIVIGGRTYISNRTPIKDGERVIGALAILQDISELAAIADKMERTKDLTNELNAIIESSFDGIYVTDGQGRTLRVNKAYERITGLRREELLDRNMHDLVEEGFYNESVTLRVLETQRAESLMQTIRTGKTVMVTGTPICDTPGKVSLVVTSVRDVTELYNLQVKLEREEKLRTKYESELELLRRNTEEENDIVVQSGRMREVYELALRLANVDTTVLVQGESGVGKEVFADIIHRNSQRCDGPLVKISCAAIPAQLLESELFGYQAAAFTGASKQGKVGIFEAAKGGTIFLDEIGELPLGLQAKLLRVLQAKEVIRVGSSVAMPVDVRIVAATNRDLQDMVRRGRYRQDLFFRLNVVPVVIPPLRRRKDGIPKLVYHFLDQFNRRYGFSKQVDPKVLQALYDYDWPGNVRELMNTIERMVVTTQGEVIGWADMPDYLKKAAEEPSKDPEVLEGSLKATLEALEKQILTSALRIHKSTYKAAQALGVNQSTIVRKMKRLGIRLKAK</sequence>
<dbReference type="Gene3D" id="1.10.8.60">
    <property type="match status" value="1"/>
</dbReference>
<evidence type="ECO:0000256" key="2">
    <source>
        <dbReference type="ARBA" id="ARBA00022797"/>
    </source>
</evidence>
<evidence type="ECO:0000256" key="7">
    <source>
        <dbReference type="SAM" id="Coils"/>
    </source>
</evidence>
<dbReference type="RefSeq" id="WP_338606632.1">
    <property type="nucleotide sequence ID" value="NZ_AP028679.1"/>
</dbReference>
<dbReference type="PROSITE" id="PS50045">
    <property type="entry name" value="SIGMA54_INTERACT_4"/>
    <property type="match status" value="1"/>
</dbReference>
<dbReference type="PANTHER" id="PTHR32071:SF57">
    <property type="entry name" value="C4-DICARBOXYLATE TRANSPORT TRANSCRIPTIONAL REGULATORY PROTEIN DCTD"/>
    <property type="match status" value="1"/>
</dbReference>
<dbReference type="InterPro" id="IPR013767">
    <property type="entry name" value="PAS_fold"/>
</dbReference>
<accession>A0AAU9EWY9</accession>
<reference evidence="12" key="1">
    <citation type="journal article" date="2023" name="Arch. Microbiol.">
        <title>Desulfoferula mesophilus gen. nov. sp. nov., a mesophilic sulfate-reducing bacterium isolated from a brackish lake sediment.</title>
        <authorList>
            <person name="Watanabe T."/>
            <person name="Yabe T."/>
            <person name="Tsuji J.M."/>
            <person name="Fukui M."/>
        </authorList>
    </citation>
    <scope>NUCLEOTIDE SEQUENCE [LARGE SCALE GENOMIC DNA]</scope>
    <source>
        <strain evidence="12">12FAK</strain>
    </source>
</reference>
<keyword evidence="7" id="KW-0175">Coiled coil</keyword>
<dbReference type="Proteomes" id="UP001366166">
    <property type="component" value="Chromosome"/>
</dbReference>
<dbReference type="InterPro" id="IPR035965">
    <property type="entry name" value="PAS-like_dom_sf"/>
</dbReference>
<dbReference type="CDD" id="cd00009">
    <property type="entry name" value="AAA"/>
    <property type="match status" value="1"/>
</dbReference>
<gene>
    <name evidence="11" type="ORF">FAK_20270</name>
</gene>
<dbReference type="InterPro" id="IPR030828">
    <property type="entry name" value="HTH_TyrR"/>
</dbReference>
<dbReference type="Gene3D" id="3.40.50.300">
    <property type="entry name" value="P-loop containing nucleotide triphosphate hydrolases"/>
    <property type="match status" value="1"/>
</dbReference>
<dbReference type="GO" id="GO:0003677">
    <property type="term" value="F:DNA binding"/>
    <property type="evidence" value="ECO:0007669"/>
    <property type="project" value="UniProtKB-KW"/>
</dbReference>
<evidence type="ECO:0000259" key="10">
    <source>
        <dbReference type="PROSITE" id="PS50113"/>
    </source>
</evidence>
<dbReference type="SUPFAM" id="SSF52540">
    <property type="entry name" value="P-loop containing nucleoside triphosphate hydrolases"/>
    <property type="match status" value="1"/>
</dbReference>
<dbReference type="AlphaFoldDB" id="A0AAU9EWY9"/>
<feature type="domain" description="PAS" evidence="9">
    <location>
        <begin position="65"/>
        <end position="110"/>
    </location>
</feature>
<dbReference type="SUPFAM" id="SSF55785">
    <property type="entry name" value="PYP-like sensor domain (PAS domain)"/>
    <property type="match status" value="2"/>
</dbReference>
<dbReference type="Gene3D" id="3.30.450.20">
    <property type="entry name" value="PAS domain"/>
    <property type="match status" value="2"/>
</dbReference>
<dbReference type="InterPro" id="IPR000014">
    <property type="entry name" value="PAS"/>
</dbReference>
<dbReference type="GO" id="GO:0006355">
    <property type="term" value="P:regulation of DNA-templated transcription"/>
    <property type="evidence" value="ECO:0007669"/>
    <property type="project" value="InterPro"/>
</dbReference>
<dbReference type="EMBL" id="AP028679">
    <property type="protein sequence ID" value="BEQ14961.1"/>
    <property type="molecule type" value="Genomic_DNA"/>
</dbReference>
<organism evidence="11 12">
    <name type="scientific">Desulfoferula mesophila</name>
    <dbReference type="NCBI Taxonomy" id="3058419"/>
    <lineage>
        <taxon>Bacteria</taxon>
        <taxon>Pseudomonadati</taxon>
        <taxon>Thermodesulfobacteriota</taxon>
        <taxon>Desulfarculia</taxon>
        <taxon>Desulfarculales</taxon>
        <taxon>Desulfarculaceae</taxon>
        <taxon>Desulfoferula</taxon>
    </lineage>
</organism>
<proteinExistence type="predicted"/>
<keyword evidence="1" id="KW-0547">Nucleotide-binding</keyword>
<keyword evidence="4" id="KW-0805">Transcription regulation</keyword>
<dbReference type="PROSITE" id="PS50112">
    <property type="entry name" value="PAS"/>
    <property type="match status" value="2"/>
</dbReference>
<keyword evidence="12" id="KW-1185">Reference proteome</keyword>
<dbReference type="InterPro" id="IPR025944">
    <property type="entry name" value="Sigma_54_int_dom_CS"/>
</dbReference>
<dbReference type="NCBIfam" id="TIGR00229">
    <property type="entry name" value="sensory_box"/>
    <property type="match status" value="1"/>
</dbReference>
<evidence type="ECO:0000256" key="1">
    <source>
        <dbReference type="ARBA" id="ARBA00022741"/>
    </source>
</evidence>
<dbReference type="PROSITE" id="PS00675">
    <property type="entry name" value="SIGMA54_INTERACT_1"/>
    <property type="match status" value="1"/>
</dbReference>
<dbReference type="PROSITE" id="PS50113">
    <property type="entry name" value="PAC"/>
    <property type="match status" value="1"/>
</dbReference>
<protein>
    <recommendedName>
        <fullName evidence="6">HTH-type transcriptional regulatory protein TyrR</fullName>
    </recommendedName>
</protein>
<evidence type="ECO:0000256" key="6">
    <source>
        <dbReference type="ARBA" id="ARBA00029500"/>
    </source>
</evidence>
<dbReference type="Pfam" id="PF00158">
    <property type="entry name" value="Sigma54_activat"/>
    <property type="match status" value="1"/>
</dbReference>
<dbReference type="InterPro" id="IPR000700">
    <property type="entry name" value="PAS-assoc_C"/>
</dbReference>
<feature type="domain" description="PAS" evidence="9">
    <location>
        <begin position="182"/>
        <end position="235"/>
    </location>
</feature>
<dbReference type="SMART" id="SM00091">
    <property type="entry name" value="PAS"/>
    <property type="match status" value="2"/>
</dbReference>
<dbReference type="SMART" id="SM00382">
    <property type="entry name" value="AAA"/>
    <property type="match status" value="1"/>
</dbReference>
<dbReference type="InterPro" id="IPR003593">
    <property type="entry name" value="AAA+_ATPase"/>
</dbReference>
<dbReference type="PROSITE" id="PS00688">
    <property type="entry name" value="SIGMA54_INTERACT_3"/>
    <property type="match status" value="1"/>
</dbReference>
<dbReference type="Gene3D" id="1.10.10.60">
    <property type="entry name" value="Homeodomain-like"/>
    <property type="match status" value="1"/>
</dbReference>
<keyword evidence="2" id="KW-0058">Aromatic hydrocarbons catabolism</keyword>
<dbReference type="GO" id="GO:0005524">
    <property type="term" value="F:ATP binding"/>
    <property type="evidence" value="ECO:0007669"/>
    <property type="project" value="UniProtKB-KW"/>
</dbReference>
<evidence type="ECO:0000259" key="8">
    <source>
        <dbReference type="PROSITE" id="PS50045"/>
    </source>
</evidence>
<dbReference type="InterPro" id="IPR009057">
    <property type="entry name" value="Homeodomain-like_sf"/>
</dbReference>
<evidence type="ECO:0000256" key="3">
    <source>
        <dbReference type="ARBA" id="ARBA00022840"/>
    </source>
</evidence>
<dbReference type="SUPFAM" id="SSF46689">
    <property type="entry name" value="Homeodomain-like"/>
    <property type="match status" value="1"/>
</dbReference>
<dbReference type="Pfam" id="PF25601">
    <property type="entry name" value="AAA_lid_14"/>
    <property type="match status" value="1"/>
</dbReference>
<dbReference type="KEGG" id="dmp:FAK_20270"/>
<dbReference type="FunFam" id="3.40.50.300:FF:000006">
    <property type="entry name" value="DNA-binding transcriptional regulator NtrC"/>
    <property type="match status" value="1"/>
</dbReference>
<keyword evidence="3" id="KW-0067">ATP-binding</keyword>
<evidence type="ECO:0000313" key="11">
    <source>
        <dbReference type="EMBL" id="BEQ14961.1"/>
    </source>
</evidence>
<dbReference type="Pfam" id="PF18024">
    <property type="entry name" value="HTH_50"/>
    <property type="match status" value="1"/>
</dbReference>
<evidence type="ECO:0000313" key="12">
    <source>
        <dbReference type="Proteomes" id="UP001366166"/>
    </source>
</evidence>
<feature type="coiled-coil region" evidence="7">
    <location>
        <begin position="292"/>
        <end position="319"/>
    </location>
</feature>
<dbReference type="PANTHER" id="PTHR32071">
    <property type="entry name" value="TRANSCRIPTIONAL REGULATORY PROTEIN"/>
    <property type="match status" value="1"/>
</dbReference>
<dbReference type="Pfam" id="PF13426">
    <property type="entry name" value="PAS_9"/>
    <property type="match status" value="1"/>
</dbReference>
<evidence type="ECO:0000259" key="9">
    <source>
        <dbReference type="PROSITE" id="PS50112"/>
    </source>
</evidence>
<dbReference type="InterPro" id="IPR002078">
    <property type="entry name" value="Sigma_54_int"/>
</dbReference>
<keyword evidence="5" id="KW-0804">Transcription</keyword>
<feature type="domain" description="PAC" evidence="10">
    <location>
        <begin position="250"/>
        <end position="301"/>
    </location>
</feature>
<dbReference type="InterPro" id="IPR025662">
    <property type="entry name" value="Sigma_54_int_dom_ATP-bd_1"/>
</dbReference>
<evidence type="ECO:0000256" key="5">
    <source>
        <dbReference type="ARBA" id="ARBA00023163"/>
    </source>
</evidence>